<name>A0AAV5D297_ELECO</name>
<feature type="compositionally biased region" description="Basic residues" evidence="1">
    <location>
        <begin position="231"/>
        <end position="242"/>
    </location>
</feature>
<evidence type="ECO:0000313" key="3">
    <source>
        <dbReference type="EMBL" id="GJN04407.1"/>
    </source>
</evidence>
<feature type="transmembrane region" description="Helical" evidence="2">
    <location>
        <begin position="254"/>
        <end position="277"/>
    </location>
</feature>
<protein>
    <submittedName>
        <fullName evidence="3">Uncharacterized protein</fullName>
    </submittedName>
</protein>
<comment type="caution">
    <text evidence="3">The sequence shown here is derived from an EMBL/GenBank/DDBJ whole genome shotgun (WGS) entry which is preliminary data.</text>
</comment>
<organism evidence="3 4">
    <name type="scientific">Eleusine coracana subsp. coracana</name>
    <dbReference type="NCBI Taxonomy" id="191504"/>
    <lineage>
        <taxon>Eukaryota</taxon>
        <taxon>Viridiplantae</taxon>
        <taxon>Streptophyta</taxon>
        <taxon>Embryophyta</taxon>
        <taxon>Tracheophyta</taxon>
        <taxon>Spermatophyta</taxon>
        <taxon>Magnoliopsida</taxon>
        <taxon>Liliopsida</taxon>
        <taxon>Poales</taxon>
        <taxon>Poaceae</taxon>
        <taxon>PACMAD clade</taxon>
        <taxon>Chloridoideae</taxon>
        <taxon>Cynodonteae</taxon>
        <taxon>Eleusininae</taxon>
        <taxon>Eleusine</taxon>
    </lineage>
</organism>
<keyword evidence="2" id="KW-0812">Transmembrane</keyword>
<evidence type="ECO:0000256" key="2">
    <source>
        <dbReference type="SAM" id="Phobius"/>
    </source>
</evidence>
<sequence>MTTAACDSPRAGEVVWALSEERSHCVDHPRAGSVPPWRLDLAGGAQSSVAAADPFSLLHPRLPTLLRVKADDFKDPIECAERLASFSLTWSAVASREVRMCNCLPLGVSQSCVVCLSQIWCPVPAMSSGRMVKETAEDMAVVVDVSNTPLQTSIKTIFRSEMLIIFSKDGLPSVVTSDGDHINLFSSGSDFAALALLGGGRGAAREREPEANPKPNPKMRKEEVREERTKSTKGRQGRRYWRRRRRRRGMRTRLRLHVVLISCSLFFLAGLFGSLLFTQDPQPTEEVDLSAWREQLLEEAWPEMAYDESGESAPSLFRGLRWPTAHHFTVLVITCKLK</sequence>
<dbReference type="AlphaFoldDB" id="A0AAV5D297"/>
<feature type="compositionally biased region" description="Basic and acidic residues" evidence="1">
    <location>
        <begin position="219"/>
        <end position="230"/>
    </location>
</feature>
<evidence type="ECO:0000313" key="4">
    <source>
        <dbReference type="Proteomes" id="UP001054889"/>
    </source>
</evidence>
<reference evidence="3" key="1">
    <citation type="journal article" date="2018" name="DNA Res.">
        <title>Multiple hybrid de novo genome assembly of finger millet, an orphan allotetraploid crop.</title>
        <authorList>
            <person name="Hatakeyama M."/>
            <person name="Aluri S."/>
            <person name="Balachadran M.T."/>
            <person name="Sivarajan S.R."/>
            <person name="Patrignani A."/>
            <person name="Gruter S."/>
            <person name="Poveda L."/>
            <person name="Shimizu-Inatsugi R."/>
            <person name="Baeten J."/>
            <person name="Francoijs K.J."/>
            <person name="Nataraja K.N."/>
            <person name="Reddy Y.A.N."/>
            <person name="Phadnis S."/>
            <person name="Ravikumar R.L."/>
            <person name="Schlapbach R."/>
            <person name="Sreeman S.M."/>
            <person name="Shimizu K.K."/>
        </authorList>
    </citation>
    <scope>NUCLEOTIDE SEQUENCE</scope>
</reference>
<feature type="region of interest" description="Disordered" evidence="1">
    <location>
        <begin position="202"/>
        <end position="242"/>
    </location>
</feature>
<accession>A0AAV5D297</accession>
<dbReference type="EMBL" id="BQKI01000011">
    <property type="protein sequence ID" value="GJN04407.1"/>
    <property type="molecule type" value="Genomic_DNA"/>
</dbReference>
<evidence type="ECO:0000256" key="1">
    <source>
        <dbReference type="SAM" id="MobiDB-lite"/>
    </source>
</evidence>
<gene>
    <name evidence="3" type="primary">ga21954</name>
    <name evidence="3" type="ORF">PR202_ga21954</name>
</gene>
<reference evidence="3" key="2">
    <citation type="submission" date="2021-12" db="EMBL/GenBank/DDBJ databases">
        <title>Resequencing data analysis of finger millet.</title>
        <authorList>
            <person name="Hatakeyama M."/>
            <person name="Aluri S."/>
            <person name="Balachadran M.T."/>
            <person name="Sivarajan S.R."/>
            <person name="Poveda L."/>
            <person name="Shimizu-Inatsugi R."/>
            <person name="Schlapbach R."/>
            <person name="Sreeman S.M."/>
            <person name="Shimizu K.K."/>
        </authorList>
    </citation>
    <scope>NUCLEOTIDE SEQUENCE</scope>
</reference>
<keyword evidence="2" id="KW-0472">Membrane</keyword>
<proteinExistence type="predicted"/>
<keyword evidence="2" id="KW-1133">Transmembrane helix</keyword>
<keyword evidence="4" id="KW-1185">Reference proteome</keyword>
<dbReference type="Proteomes" id="UP001054889">
    <property type="component" value="Unassembled WGS sequence"/>
</dbReference>